<dbReference type="EMBL" id="FMVW01000001">
    <property type="protein sequence ID" value="SCZ20620.1"/>
    <property type="molecule type" value="Genomic_DNA"/>
</dbReference>
<evidence type="ECO:0000313" key="2">
    <source>
        <dbReference type="EMBL" id="SCZ20620.1"/>
    </source>
</evidence>
<feature type="compositionally biased region" description="Low complexity" evidence="1">
    <location>
        <begin position="162"/>
        <end position="174"/>
    </location>
</feature>
<dbReference type="AlphaFoldDB" id="A0A1G5M873"/>
<feature type="compositionally biased region" description="Basic residues" evidence="1">
    <location>
        <begin position="122"/>
        <end position="133"/>
    </location>
</feature>
<dbReference type="STRING" id="1120955.SAMN03080610_00162"/>
<protein>
    <submittedName>
        <fullName evidence="2">Uncharacterized protein</fullName>
    </submittedName>
</protein>
<organism evidence="2 3">
    <name type="scientific">Afifella marina DSM 2698</name>
    <dbReference type="NCBI Taxonomy" id="1120955"/>
    <lineage>
        <taxon>Bacteria</taxon>
        <taxon>Pseudomonadati</taxon>
        <taxon>Pseudomonadota</taxon>
        <taxon>Alphaproteobacteria</taxon>
        <taxon>Hyphomicrobiales</taxon>
        <taxon>Afifellaceae</taxon>
        <taxon>Afifella</taxon>
    </lineage>
</organism>
<evidence type="ECO:0000313" key="3">
    <source>
        <dbReference type="Proteomes" id="UP000199347"/>
    </source>
</evidence>
<dbReference type="Proteomes" id="UP000199347">
    <property type="component" value="Unassembled WGS sequence"/>
</dbReference>
<feature type="region of interest" description="Disordered" evidence="1">
    <location>
        <begin position="115"/>
        <end position="190"/>
    </location>
</feature>
<feature type="compositionally biased region" description="Basic and acidic residues" evidence="1">
    <location>
        <begin position="134"/>
        <end position="152"/>
    </location>
</feature>
<accession>A0A1G5M873</accession>
<evidence type="ECO:0000256" key="1">
    <source>
        <dbReference type="SAM" id="MobiDB-lite"/>
    </source>
</evidence>
<feature type="region of interest" description="Disordered" evidence="1">
    <location>
        <begin position="15"/>
        <end position="48"/>
    </location>
</feature>
<gene>
    <name evidence="2" type="ORF">SAMN03080610_00162</name>
</gene>
<proteinExistence type="predicted"/>
<reference evidence="2 3" key="1">
    <citation type="submission" date="2016-10" db="EMBL/GenBank/DDBJ databases">
        <authorList>
            <person name="de Groot N.N."/>
        </authorList>
    </citation>
    <scope>NUCLEOTIDE SEQUENCE [LARGE SCALE GENOMIC DNA]</scope>
    <source>
        <strain evidence="2 3">DSM 2698</strain>
    </source>
</reference>
<sequence>MLLLRHLARVRPVSPLTSCRKPRPQIDPPQTRRLPRGPSPCVVSDSPSAPRRAFARAPCAPRLALRSCPVLRPASILHSRAAASKEVQLQSGENEARAGETAGRALACSEGNTVRNDVSNRRTPRAAAKRRRAERTEREMGRETKSVAEPVEKKHRNGLQTAAQAGPEEAGAGQNRAGEGRWPVSSLPQA</sequence>
<name>A0A1G5M873_AFIMA</name>
<keyword evidence="3" id="KW-1185">Reference proteome</keyword>